<proteinExistence type="predicted"/>
<evidence type="ECO:0000259" key="3">
    <source>
        <dbReference type="PROSITE" id="PS50977"/>
    </source>
</evidence>
<name>A0ABM8IIP2_9FIRM</name>
<feature type="domain" description="HTH tetR-type" evidence="3">
    <location>
        <begin position="8"/>
        <end position="68"/>
    </location>
</feature>
<dbReference type="Proteomes" id="UP001432099">
    <property type="component" value="Chromosome"/>
</dbReference>
<dbReference type="InterPro" id="IPR009057">
    <property type="entry name" value="Homeodomain-like_sf"/>
</dbReference>
<dbReference type="RefSeq" id="WP_338618001.1">
    <property type="nucleotide sequence ID" value="NZ_AP028127.1"/>
</dbReference>
<dbReference type="PROSITE" id="PS50977">
    <property type="entry name" value="HTH_TETR_2"/>
    <property type="match status" value="1"/>
</dbReference>
<sequence>MNQEKHSFMTKRALANALKETMKDKPFNKITISELIKICHVNRKTFYYHFNDIYHLLKWLFEQEAIDILHQFDLIAEYEEAITFMIHYIDENEAMLIGAYDSLGHTALKKIFYDDFYAVVTSIIEHGENVTHQRLELGYKDFLTHFYTDAIVSTWVDLM</sequence>
<dbReference type="SUPFAM" id="SSF46689">
    <property type="entry name" value="Homeodomain-like"/>
    <property type="match status" value="1"/>
</dbReference>
<dbReference type="InterPro" id="IPR050624">
    <property type="entry name" value="HTH-type_Tx_Regulator"/>
</dbReference>
<evidence type="ECO:0000256" key="2">
    <source>
        <dbReference type="PROSITE-ProRule" id="PRU00335"/>
    </source>
</evidence>
<dbReference type="Pfam" id="PF14278">
    <property type="entry name" value="TetR_C_8"/>
    <property type="match status" value="1"/>
</dbReference>
<organism evidence="4 5">
    <name type="scientific">Turicibacter faecis</name>
    <dbReference type="NCBI Taxonomy" id="2963365"/>
    <lineage>
        <taxon>Bacteria</taxon>
        <taxon>Bacillati</taxon>
        <taxon>Bacillota</taxon>
        <taxon>Erysipelotrichia</taxon>
        <taxon>Erysipelotrichales</taxon>
        <taxon>Turicibacteraceae</taxon>
        <taxon>Turicibacter</taxon>
    </lineage>
</organism>
<protein>
    <submittedName>
        <fullName evidence="4">TetR family transcriptional regulator</fullName>
    </submittedName>
</protein>
<keyword evidence="5" id="KW-1185">Reference proteome</keyword>
<dbReference type="InterPro" id="IPR039532">
    <property type="entry name" value="TetR_C_Firmicutes"/>
</dbReference>
<accession>A0ABM8IIP2</accession>
<dbReference type="Gene3D" id="1.10.357.10">
    <property type="entry name" value="Tetracycline Repressor, domain 2"/>
    <property type="match status" value="1"/>
</dbReference>
<dbReference type="PANTHER" id="PTHR43479">
    <property type="entry name" value="ACREF/ENVCD OPERON REPRESSOR-RELATED"/>
    <property type="match status" value="1"/>
</dbReference>
<reference evidence="4" key="1">
    <citation type="journal article" date="2024" name="Int. J. Syst. Evol. Microbiol.">
        <title>Turicibacter faecis sp. nov., isolated from faeces of heart failure mouse model.</title>
        <authorList>
            <person name="Imamura Y."/>
            <person name="Motooka D."/>
            <person name="Nakajima Y."/>
            <person name="Ito S."/>
            <person name="Kitakaze M."/>
            <person name="Iida T."/>
            <person name="Nakamura S."/>
        </authorList>
    </citation>
    <scope>NUCLEOTIDE SEQUENCE</scope>
    <source>
        <strain evidence="4">TC023</strain>
    </source>
</reference>
<dbReference type="PANTHER" id="PTHR43479:SF7">
    <property type="entry name" value="TETR-FAMILY TRANSCRIPTIONAL REGULATOR"/>
    <property type="match status" value="1"/>
</dbReference>
<dbReference type="InterPro" id="IPR001647">
    <property type="entry name" value="HTH_TetR"/>
</dbReference>
<gene>
    <name evidence="4" type="ORF">T23_10120</name>
</gene>
<keyword evidence="1 2" id="KW-0238">DNA-binding</keyword>
<evidence type="ECO:0000313" key="4">
    <source>
        <dbReference type="EMBL" id="BEH90910.1"/>
    </source>
</evidence>
<feature type="DNA-binding region" description="H-T-H motif" evidence="2">
    <location>
        <begin position="31"/>
        <end position="50"/>
    </location>
</feature>
<evidence type="ECO:0000256" key="1">
    <source>
        <dbReference type="ARBA" id="ARBA00023125"/>
    </source>
</evidence>
<evidence type="ECO:0000313" key="5">
    <source>
        <dbReference type="Proteomes" id="UP001432099"/>
    </source>
</evidence>
<dbReference type="EMBL" id="AP028127">
    <property type="protein sequence ID" value="BEH90910.1"/>
    <property type="molecule type" value="Genomic_DNA"/>
</dbReference>